<dbReference type="OMA" id="WAKVISN"/>
<name>T1I392_RHOPR</name>
<keyword evidence="4" id="KW-1185">Reference proteome</keyword>
<dbReference type="EMBL" id="ACPB03025054">
    <property type="status" value="NOT_ANNOTATED_CDS"/>
    <property type="molecule type" value="Genomic_DNA"/>
</dbReference>
<feature type="region of interest" description="Disordered" evidence="2">
    <location>
        <begin position="1"/>
        <end position="31"/>
    </location>
</feature>
<dbReference type="GO" id="GO:0007018">
    <property type="term" value="P:microtubule-based movement"/>
    <property type="evidence" value="ECO:0007669"/>
    <property type="project" value="TreeGrafter"/>
</dbReference>
<dbReference type="HOGENOM" id="CLU_097204_2_1_1"/>
<dbReference type="FunCoup" id="T1I392">
    <property type="interactions" value="191"/>
</dbReference>
<dbReference type="Pfam" id="PF03645">
    <property type="entry name" value="Tctex-1"/>
    <property type="match status" value="1"/>
</dbReference>
<dbReference type="CDD" id="cd21459">
    <property type="entry name" value="DLC-like_TCTEX1D2"/>
    <property type="match status" value="1"/>
</dbReference>
<dbReference type="InterPro" id="IPR038586">
    <property type="entry name" value="Tctex-1-like_sf"/>
</dbReference>
<dbReference type="InterPro" id="IPR005334">
    <property type="entry name" value="Tctex-1-like"/>
</dbReference>
<dbReference type="GO" id="GO:0005868">
    <property type="term" value="C:cytoplasmic dynein complex"/>
    <property type="evidence" value="ECO:0007669"/>
    <property type="project" value="TreeGrafter"/>
</dbReference>
<evidence type="ECO:0000313" key="3">
    <source>
        <dbReference type="EnsemblMetazoa" id="RPRC010761-PA"/>
    </source>
</evidence>
<evidence type="ECO:0000313" key="4">
    <source>
        <dbReference type="Proteomes" id="UP000015103"/>
    </source>
</evidence>
<dbReference type="PANTHER" id="PTHR21255">
    <property type="entry name" value="T-COMPLEX-ASSOCIATED-TESTIS-EXPRESSED 1/ DYNEIN LIGHT CHAIN"/>
    <property type="match status" value="1"/>
</dbReference>
<protein>
    <submittedName>
        <fullName evidence="3">Uncharacterized protein</fullName>
    </submittedName>
</protein>
<accession>T1I392</accession>
<dbReference type="EMBL" id="ACPB03025055">
    <property type="status" value="NOT_ANNOTATED_CDS"/>
    <property type="molecule type" value="Genomic_DNA"/>
</dbReference>
<dbReference type="STRING" id="13249.T1I392"/>
<dbReference type="VEuPathDB" id="VectorBase:RPRC010761"/>
<dbReference type="EnsemblMetazoa" id="RPRC010761-RA">
    <property type="protein sequence ID" value="RPRC010761-PA"/>
    <property type="gene ID" value="RPRC010761"/>
</dbReference>
<reference evidence="3" key="1">
    <citation type="submission" date="2015-05" db="UniProtKB">
        <authorList>
            <consortium name="EnsemblMetazoa"/>
        </authorList>
    </citation>
    <scope>IDENTIFICATION</scope>
</reference>
<dbReference type="AlphaFoldDB" id="T1I392"/>
<comment type="similarity">
    <text evidence="1">Belongs to the dynein light chain Tctex-type family.</text>
</comment>
<dbReference type="Gene3D" id="3.30.1140.40">
    <property type="entry name" value="Tctex-1"/>
    <property type="match status" value="1"/>
</dbReference>
<evidence type="ECO:0000256" key="2">
    <source>
        <dbReference type="SAM" id="MobiDB-lite"/>
    </source>
</evidence>
<organism evidence="3 4">
    <name type="scientific">Rhodnius prolixus</name>
    <name type="common">Triatomid bug</name>
    <dbReference type="NCBI Taxonomy" id="13249"/>
    <lineage>
        <taxon>Eukaryota</taxon>
        <taxon>Metazoa</taxon>
        <taxon>Ecdysozoa</taxon>
        <taxon>Arthropoda</taxon>
        <taxon>Hexapoda</taxon>
        <taxon>Insecta</taxon>
        <taxon>Pterygota</taxon>
        <taxon>Neoptera</taxon>
        <taxon>Paraneoptera</taxon>
        <taxon>Hemiptera</taxon>
        <taxon>Heteroptera</taxon>
        <taxon>Panheteroptera</taxon>
        <taxon>Cimicomorpha</taxon>
        <taxon>Reduviidae</taxon>
        <taxon>Triatominae</taxon>
        <taxon>Rhodnius</taxon>
    </lineage>
</organism>
<dbReference type="PANTHER" id="PTHR21255:SF7">
    <property type="entry name" value="DYNEIN LIGHT CHAIN TCTEX-TYPE PROTEIN 2B"/>
    <property type="match status" value="1"/>
</dbReference>
<dbReference type="InParanoid" id="T1I392"/>
<dbReference type="GO" id="GO:0045505">
    <property type="term" value="F:dynein intermediate chain binding"/>
    <property type="evidence" value="ECO:0007669"/>
    <property type="project" value="TreeGrafter"/>
</dbReference>
<sequence length="144" mass="16496">MMKVDWDGVFEGERPEDMPELPPPEVKEDLSPYKEFQIRPEPQNRFKSSLAKEIISNVLHDNLNGKKYSDHNPGELTKHLANSIRINLEGQIYGRYKLIVQVILGEHKGAGIKSGVRCLWDPECDTYVTERFINRDVPPLPVLA</sequence>
<dbReference type="eggNOG" id="KOG4108">
    <property type="taxonomic scope" value="Eukaryota"/>
</dbReference>
<evidence type="ECO:0000256" key="1">
    <source>
        <dbReference type="ARBA" id="ARBA00005361"/>
    </source>
</evidence>
<proteinExistence type="inferred from homology"/>
<dbReference type="Proteomes" id="UP000015103">
    <property type="component" value="Unassembled WGS sequence"/>
</dbReference>
<dbReference type="GO" id="GO:0005737">
    <property type="term" value="C:cytoplasm"/>
    <property type="evidence" value="ECO:0007669"/>
    <property type="project" value="TreeGrafter"/>
</dbReference>
<feature type="compositionally biased region" description="Basic and acidic residues" evidence="2">
    <location>
        <begin position="1"/>
        <end position="17"/>
    </location>
</feature>